<dbReference type="Proteomes" id="UP000584374">
    <property type="component" value="Unassembled WGS sequence"/>
</dbReference>
<sequence length="181" mass="19330">MSTYIALLRAVNVAGQSRIAMADLRTLVIAAGHGEVATYLQSGNVVFTSDLTDAEAVAAGLRQRLAAELGVDTAVMVRTGTEITGIAAHNPFLDRQSDHAKLHVAFLAAEPDARRAAQLRVPAGAPEELHLDGRQLYLHYPHGAGRSKVTAAYLEKQLGVRLTARNWKTVTALAGLAQQRS</sequence>
<dbReference type="RefSeq" id="WP_184729853.1">
    <property type="nucleotide sequence ID" value="NZ_JACHIW010000002.1"/>
</dbReference>
<protein>
    <submittedName>
        <fullName evidence="1">Uncharacterized protein (DUF1697 family)</fullName>
    </submittedName>
</protein>
<accession>A0A840QHQ5</accession>
<dbReference type="PANTHER" id="PTHR36439:SF1">
    <property type="entry name" value="DUF1697 DOMAIN-CONTAINING PROTEIN"/>
    <property type="match status" value="1"/>
</dbReference>
<dbReference type="InterPro" id="IPR012545">
    <property type="entry name" value="DUF1697"/>
</dbReference>
<keyword evidence="2" id="KW-1185">Reference proteome</keyword>
<name>A0A840QHQ5_9PSEU</name>
<proteinExistence type="predicted"/>
<reference evidence="1 2" key="1">
    <citation type="submission" date="2020-08" db="EMBL/GenBank/DDBJ databases">
        <title>Sequencing the genomes of 1000 actinobacteria strains.</title>
        <authorList>
            <person name="Klenk H.-P."/>
        </authorList>
    </citation>
    <scope>NUCLEOTIDE SEQUENCE [LARGE SCALE GENOMIC DNA]</scope>
    <source>
        <strain evidence="1 2">DSM 45584</strain>
    </source>
</reference>
<organism evidence="1 2">
    <name type="scientific">Saccharopolyspora phatthalungensis</name>
    <dbReference type="NCBI Taxonomy" id="664693"/>
    <lineage>
        <taxon>Bacteria</taxon>
        <taxon>Bacillati</taxon>
        <taxon>Actinomycetota</taxon>
        <taxon>Actinomycetes</taxon>
        <taxon>Pseudonocardiales</taxon>
        <taxon>Pseudonocardiaceae</taxon>
        <taxon>Saccharopolyspora</taxon>
    </lineage>
</organism>
<dbReference type="Gene3D" id="3.30.70.1280">
    <property type="entry name" value="SP0830-like domains"/>
    <property type="match status" value="1"/>
</dbReference>
<evidence type="ECO:0000313" key="2">
    <source>
        <dbReference type="Proteomes" id="UP000584374"/>
    </source>
</evidence>
<dbReference type="EMBL" id="JACHIW010000002">
    <property type="protein sequence ID" value="MBB5158189.1"/>
    <property type="molecule type" value="Genomic_DNA"/>
</dbReference>
<dbReference type="SUPFAM" id="SSF160379">
    <property type="entry name" value="SP0830-like"/>
    <property type="match status" value="1"/>
</dbReference>
<dbReference type="Pfam" id="PF08002">
    <property type="entry name" value="DUF1697"/>
    <property type="match status" value="1"/>
</dbReference>
<dbReference type="AlphaFoldDB" id="A0A840QHQ5"/>
<evidence type="ECO:0000313" key="1">
    <source>
        <dbReference type="EMBL" id="MBB5158189.1"/>
    </source>
</evidence>
<comment type="caution">
    <text evidence="1">The sequence shown here is derived from an EMBL/GenBank/DDBJ whole genome shotgun (WGS) entry which is preliminary data.</text>
</comment>
<dbReference type="PANTHER" id="PTHR36439">
    <property type="entry name" value="BLL4334 PROTEIN"/>
    <property type="match status" value="1"/>
</dbReference>
<dbReference type="PIRSF" id="PIRSF008502">
    <property type="entry name" value="UCP008502"/>
    <property type="match status" value="1"/>
</dbReference>
<gene>
    <name evidence="1" type="ORF">BJ970_005788</name>
</gene>